<organism evidence="14 15">
    <name type="scientific">Escallonia herrerae</name>
    <dbReference type="NCBI Taxonomy" id="1293975"/>
    <lineage>
        <taxon>Eukaryota</taxon>
        <taxon>Viridiplantae</taxon>
        <taxon>Streptophyta</taxon>
        <taxon>Embryophyta</taxon>
        <taxon>Tracheophyta</taxon>
        <taxon>Spermatophyta</taxon>
        <taxon>Magnoliopsida</taxon>
        <taxon>eudicotyledons</taxon>
        <taxon>Gunneridae</taxon>
        <taxon>Pentapetalae</taxon>
        <taxon>asterids</taxon>
        <taxon>campanulids</taxon>
        <taxon>Escalloniales</taxon>
        <taxon>Escalloniaceae</taxon>
        <taxon>Escallonia</taxon>
    </lineage>
</organism>
<evidence type="ECO:0000256" key="6">
    <source>
        <dbReference type="ARBA" id="ARBA00023125"/>
    </source>
</evidence>
<dbReference type="Gene3D" id="1.10.10.60">
    <property type="entry name" value="Homeodomain-like"/>
    <property type="match status" value="1"/>
</dbReference>
<dbReference type="SUPFAM" id="SSF46689">
    <property type="entry name" value="Homeodomain-like"/>
    <property type="match status" value="1"/>
</dbReference>
<dbReference type="Gene3D" id="1.10.10.10">
    <property type="entry name" value="Winged helix-like DNA-binding domain superfamily/Winged helix DNA-binding domain"/>
    <property type="match status" value="1"/>
</dbReference>
<keyword evidence="15" id="KW-1185">Reference proteome</keyword>
<evidence type="ECO:0000256" key="2">
    <source>
        <dbReference type="ARBA" id="ARBA00004604"/>
    </source>
</evidence>
<sequence length="361" mass="39412">MVQTPLPGKLKLVYRSMGAPKQKWRAEEESALKAGVAKHGAGKWSTILRDPEFSTILKLRSNVDLKDKWRNINVASSGLGSRQRVRLAPRRNQLVSQPKDNSVDLTAVDSDMDIEPLAVSGGTLQNAGFKTQIPRLDELIVEAITVLKEPRGSSRAAIAMYIEEKLVAPPNLERLLAENIKLLTDNRKLIKLVGCYESSGAVGELFLISKAYWSGPKEYVKHQYRIAPSLPSFATKKDSSLLLLEGKQKVSTIVEMNGTKVLTKAQIDAELEKMRRMTAQEAAAAAAQAVAEAEAAISDAEVAAREAEDAERDAEVAQAFAEAAMKALKPSNCGMEHCALYFDIVVICAQLQENKKGKGNV</sequence>
<proteinExistence type="predicted"/>
<gene>
    <name evidence="14" type="ORF">RJ639_047697</name>
</gene>
<reference evidence="14" key="1">
    <citation type="submission" date="2022-12" db="EMBL/GenBank/DDBJ databases">
        <title>Draft genome assemblies for two species of Escallonia (Escalloniales).</title>
        <authorList>
            <person name="Chanderbali A."/>
            <person name="Dervinis C."/>
            <person name="Anghel I."/>
            <person name="Soltis D."/>
            <person name="Soltis P."/>
            <person name="Zapata F."/>
        </authorList>
    </citation>
    <scope>NUCLEOTIDE SEQUENCE</scope>
    <source>
        <strain evidence="14">UCBG64.0493</strain>
        <tissue evidence="14">Leaf</tissue>
    </source>
</reference>
<evidence type="ECO:0000313" key="15">
    <source>
        <dbReference type="Proteomes" id="UP001188597"/>
    </source>
</evidence>
<dbReference type="GO" id="GO:0000786">
    <property type="term" value="C:nucleosome"/>
    <property type="evidence" value="ECO:0007669"/>
    <property type="project" value="InterPro"/>
</dbReference>
<evidence type="ECO:0000256" key="7">
    <source>
        <dbReference type="ARBA" id="ARBA00023163"/>
    </source>
</evidence>
<dbReference type="AlphaFoldDB" id="A0AA88WDP1"/>
<dbReference type="Proteomes" id="UP001188597">
    <property type="component" value="Unassembled WGS sequence"/>
</dbReference>
<keyword evidence="5 10" id="KW-0175">Coiled coil</keyword>
<dbReference type="PROSITE" id="PS50090">
    <property type="entry name" value="MYB_LIKE"/>
    <property type="match status" value="1"/>
</dbReference>
<dbReference type="Pfam" id="PF00249">
    <property type="entry name" value="Myb_DNA-binding"/>
    <property type="match status" value="1"/>
</dbReference>
<feature type="domain" description="HTH myb-type" evidence="12">
    <location>
        <begin position="16"/>
        <end position="77"/>
    </location>
</feature>
<dbReference type="InterPro" id="IPR036388">
    <property type="entry name" value="WH-like_DNA-bd_sf"/>
</dbReference>
<keyword evidence="7" id="KW-0804">Transcription</keyword>
<accession>A0AA88WDP1</accession>
<dbReference type="CDD" id="cd11660">
    <property type="entry name" value="SANT_TRF"/>
    <property type="match status" value="1"/>
</dbReference>
<dbReference type="PANTHER" id="PTHR46267:SF11">
    <property type="entry name" value="TELOMERE REPEAT-BINDING FACTOR 2"/>
    <property type="match status" value="1"/>
</dbReference>
<evidence type="ECO:0000256" key="10">
    <source>
        <dbReference type="SAM" id="Coils"/>
    </source>
</evidence>
<comment type="subcellular location">
    <subcellularLocation>
        <location evidence="1">Chromosome</location>
    </subcellularLocation>
    <subcellularLocation>
        <location evidence="2">Nucleus</location>
        <location evidence="2">Nucleolus</location>
    </subcellularLocation>
</comment>
<dbReference type="PROSITE" id="PS51504">
    <property type="entry name" value="H15"/>
    <property type="match status" value="1"/>
</dbReference>
<evidence type="ECO:0000256" key="5">
    <source>
        <dbReference type="ARBA" id="ARBA00023054"/>
    </source>
</evidence>
<evidence type="ECO:0000256" key="1">
    <source>
        <dbReference type="ARBA" id="ARBA00004286"/>
    </source>
</evidence>
<evidence type="ECO:0000259" key="12">
    <source>
        <dbReference type="PROSITE" id="PS51294"/>
    </source>
</evidence>
<comment type="caution">
    <text evidence="14">The sequence shown here is derived from an EMBL/GenBank/DDBJ whole genome shotgun (WGS) entry which is preliminary data.</text>
</comment>
<evidence type="ECO:0000259" key="13">
    <source>
        <dbReference type="PROSITE" id="PS51504"/>
    </source>
</evidence>
<evidence type="ECO:0000256" key="8">
    <source>
        <dbReference type="ARBA" id="ARBA00023242"/>
    </source>
</evidence>
<dbReference type="Pfam" id="PF00538">
    <property type="entry name" value="Linker_histone"/>
    <property type="match status" value="1"/>
</dbReference>
<evidence type="ECO:0000256" key="9">
    <source>
        <dbReference type="ARBA" id="ARBA00032813"/>
    </source>
</evidence>
<keyword evidence="3" id="KW-0158">Chromosome</keyword>
<dbReference type="SMART" id="SM00717">
    <property type="entry name" value="SANT"/>
    <property type="match status" value="1"/>
</dbReference>
<dbReference type="EMBL" id="JAVXUP010000794">
    <property type="protein sequence ID" value="KAK3020825.1"/>
    <property type="molecule type" value="Genomic_DNA"/>
</dbReference>
<keyword evidence="4" id="KW-0805">Transcription regulation</keyword>
<evidence type="ECO:0000256" key="3">
    <source>
        <dbReference type="ARBA" id="ARBA00022454"/>
    </source>
</evidence>
<dbReference type="SMART" id="SM00526">
    <property type="entry name" value="H15"/>
    <property type="match status" value="1"/>
</dbReference>
<dbReference type="PANTHER" id="PTHR46267">
    <property type="entry name" value="SINGLE MYB HISTONE 4"/>
    <property type="match status" value="1"/>
</dbReference>
<dbReference type="InterPro" id="IPR009057">
    <property type="entry name" value="Homeodomain-like_sf"/>
</dbReference>
<dbReference type="InterPro" id="IPR001005">
    <property type="entry name" value="SANT/Myb"/>
</dbReference>
<dbReference type="GO" id="GO:0006334">
    <property type="term" value="P:nucleosome assembly"/>
    <property type="evidence" value="ECO:0007669"/>
    <property type="project" value="InterPro"/>
</dbReference>
<evidence type="ECO:0000259" key="11">
    <source>
        <dbReference type="PROSITE" id="PS50090"/>
    </source>
</evidence>
<keyword evidence="6" id="KW-0238">DNA-binding</keyword>
<evidence type="ECO:0000313" key="14">
    <source>
        <dbReference type="EMBL" id="KAK3020825.1"/>
    </source>
</evidence>
<dbReference type="InterPro" id="IPR044597">
    <property type="entry name" value="SMH1-6"/>
</dbReference>
<evidence type="ECO:0000256" key="4">
    <source>
        <dbReference type="ARBA" id="ARBA00023015"/>
    </source>
</evidence>
<dbReference type="SUPFAM" id="SSF46785">
    <property type="entry name" value="Winged helix' DNA-binding domain"/>
    <property type="match status" value="1"/>
</dbReference>
<protein>
    <recommendedName>
        <fullName evidence="9">MYB transcription factor</fullName>
    </recommendedName>
</protein>
<dbReference type="GO" id="GO:0003691">
    <property type="term" value="F:double-stranded telomeric DNA binding"/>
    <property type="evidence" value="ECO:0007669"/>
    <property type="project" value="InterPro"/>
</dbReference>
<feature type="domain" description="Myb-like" evidence="11">
    <location>
        <begin position="21"/>
        <end position="73"/>
    </location>
</feature>
<dbReference type="InterPro" id="IPR005818">
    <property type="entry name" value="Histone_H1/H5_H15"/>
</dbReference>
<feature type="domain" description="H15" evidence="13">
    <location>
        <begin position="132"/>
        <end position="200"/>
    </location>
</feature>
<dbReference type="InterPro" id="IPR017930">
    <property type="entry name" value="Myb_dom"/>
</dbReference>
<keyword evidence="8" id="KW-0539">Nucleus</keyword>
<name>A0AA88WDP1_9ASTE</name>
<dbReference type="GO" id="GO:0005730">
    <property type="term" value="C:nucleolus"/>
    <property type="evidence" value="ECO:0007669"/>
    <property type="project" value="UniProtKB-SubCell"/>
</dbReference>
<dbReference type="FunFam" id="1.10.10.60:FF:000168">
    <property type="entry name" value="Telomere repeat-binding factor 1"/>
    <property type="match status" value="1"/>
</dbReference>
<dbReference type="PROSITE" id="PS51294">
    <property type="entry name" value="HTH_MYB"/>
    <property type="match status" value="1"/>
</dbReference>
<feature type="coiled-coil region" evidence="10">
    <location>
        <begin position="283"/>
        <end position="313"/>
    </location>
</feature>
<dbReference type="InterPro" id="IPR036390">
    <property type="entry name" value="WH_DNA-bd_sf"/>
</dbReference>